<gene>
    <name evidence="2" type="ORF">KL86PLE_41194</name>
</gene>
<evidence type="ECO:0008006" key="3">
    <source>
        <dbReference type="Google" id="ProtNLM"/>
    </source>
</evidence>
<feature type="transmembrane region" description="Helical" evidence="1">
    <location>
        <begin position="171"/>
        <end position="190"/>
    </location>
</feature>
<evidence type="ECO:0000256" key="1">
    <source>
        <dbReference type="SAM" id="Phobius"/>
    </source>
</evidence>
<dbReference type="RefSeq" id="WP_288197297.1">
    <property type="nucleotide sequence ID" value="NZ_LT608334.1"/>
</dbReference>
<evidence type="ECO:0000313" key="2">
    <source>
        <dbReference type="EMBL" id="SCM77389.1"/>
    </source>
</evidence>
<reference evidence="2" key="1">
    <citation type="submission" date="2016-08" db="EMBL/GenBank/DDBJ databases">
        <authorList>
            <person name="Seilhamer J.J."/>
        </authorList>
    </citation>
    <scope>NUCLEOTIDE SEQUENCE</scope>
    <source>
        <strain evidence="2">86</strain>
    </source>
</reference>
<keyword evidence="1" id="KW-0472">Membrane</keyword>
<organism evidence="2">
    <name type="scientific">uncultured Pleomorphomonas sp</name>
    <dbReference type="NCBI Taxonomy" id="442121"/>
    <lineage>
        <taxon>Bacteria</taxon>
        <taxon>Pseudomonadati</taxon>
        <taxon>Pseudomonadota</taxon>
        <taxon>Alphaproteobacteria</taxon>
        <taxon>Hyphomicrobiales</taxon>
        <taxon>Pleomorphomonadaceae</taxon>
        <taxon>Pleomorphomonas</taxon>
        <taxon>environmental samples</taxon>
    </lineage>
</organism>
<dbReference type="AlphaFoldDB" id="A0A212LJ43"/>
<protein>
    <recommendedName>
        <fullName evidence="3">Transmembrane protein</fullName>
    </recommendedName>
</protein>
<feature type="transmembrane region" description="Helical" evidence="1">
    <location>
        <begin position="196"/>
        <end position="215"/>
    </location>
</feature>
<sequence>MVERWRPARRLAVFLGGVLTLVCVAFFATRLTAVLSAMPAGTVVTFPEWILVAVLAPAYAVTLALLASAWATLVGGRGLSFPRLVDIYAMAQFGKYLPGNVLHLVGRHAVLRREGYSHIFLVKALLAENGLLVIAALSVGVGLSLLAPATALVDLVSSVVSFAVEMRWLASALVLVLAAAGLTILGRLTGTPVWRASPLVLLFFLAQSALFSALLAMRTGDLVPAAFGAVALSWIVGFVTPGSPGGIGIREIVMLTMLGDTLAADDLVVTVALYRLVTFAGDAIMFGFGFIRQRSH</sequence>
<proteinExistence type="predicted"/>
<keyword evidence="1" id="KW-1133">Transmembrane helix</keyword>
<feature type="transmembrane region" description="Helical" evidence="1">
    <location>
        <begin position="49"/>
        <end position="73"/>
    </location>
</feature>
<dbReference type="EMBL" id="FMJD01000008">
    <property type="protein sequence ID" value="SCM77389.1"/>
    <property type="molecule type" value="Genomic_DNA"/>
</dbReference>
<accession>A0A212LJ43</accession>
<feature type="transmembrane region" description="Helical" evidence="1">
    <location>
        <begin position="12"/>
        <end position="29"/>
    </location>
</feature>
<name>A0A212LJ43_9HYPH</name>
<feature type="transmembrane region" description="Helical" evidence="1">
    <location>
        <begin position="267"/>
        <end position="291"/>
    </location>
</feature>
<feature type="transmembrane region" description="Helical" evidence="1">
    <location>
        <begin position="222"/>
        <end position="247"/>
    </location>
</feature>
<keyword evidence="1" id="KW-0812">Transmembrane</keyword>